<dbReference type="RefSeq" id="XP_020061830.1">
    <property type="nucleotide sequence ID" value="XM_020211318.1"/>
</dbReference>
<evidence type="ECO:0000256" key="1">
    <source>
        <dbReference type="SAM" id="MobiDB-lite"/>
    </source>
</evidence>
<dbReference type="EMBL" id="KV453918">
    <property type="protein sequence ID" value="ODV76708.1"/>
    <property type="molecule type" value="Genomic_DNA"/>
</dbReference>
<feature type="region of interest" description="Disordered" evidence="1">
    <location>
        <begin position="44"/>
        <end position="65"/>
    </location>
</feature>
<evidence type="ECO:0000313" key="2">
    <source>
        <dbReference type="EMBL" id="ODV76708.1"/>
    </source>
</evidence>
<dbReference type="GeneID" id="30985454"/>
<keyword evidence="3" id="KW-1185">Reference proteome</keyword>
<dbReference type="AlphaFoldDB" id="A0A1E4SB53"/>
<organism evidence="2 3">
    <name type="scientific">Suhomyces tanzawaensis NRRL Y-17324</name>
    <dbReference type="NCBI Taxonomy" id="984487"/>
    <lineage>
        <taxon>Eukaryota</taxon>
        <taxon>Fungi</taxon>
        <taxon>Dikarya</taxon>
        <taxon>Ascomycota</taxon>
        <taxon>Saccharomycotina</taxon>
        <taxon>Pichiomycetes</taxon>
        <taxon>Debaryomycetaceae</taxon>
        <taxon>Suhomyces</taxon>
    </lineage>
</organism>
<gene>
    <name evidence="2" type="ORF">CANTADRAFT_8597</name>
</gene>
<reference evidence="3" key="1">
    <citation type="submission" date="2016-05" db="EMBL/GenBank/DDBJ databases">
        <title>Comparative genomics of biotechnologically important yeasts.</title>
        <authorList>
            <consortium name="DOE Joint Genome Institute"/>
            <person name="Riley R."/>
            <person name="Haridas S."/>
            <person name="Wolfe K.H."/>
            <person name="Lopes M.R."/>
            <person name="Hittinger C.T."/>
            <person name="Goker M."/>
            <person name="Salamov A."/>
            <person name="Wisecaver J."/>
            <person name="Long T.M."/>
            <person name="Aerts A.L."/>
            <person name="Barry K."/>
            <person name="Choi C."/>
            <person name="Clum A."/>
            <person name="Coughlan A.Y."/>
            <person name="Deshpande S."/>
            <person name="Douglass A.P."/>
            <person name="Hanson S.J."/>
            <person name="Klenk H.-P."/>
            <person name="Labutti K."/>
            <person name="Lapidus A."/>
            <person name="Lindquist E."/>
            <person name="Lipzen A."/>
            <person name="Meier-Kolthoff J.P."/>
            <person name="Ohm R.A."/>
            <person name="Otillar R.P."/>
            <person name="Pangilinan J."/>
            <person name="Peng Y."/>
            <person name="Rokas A."/>
            <person name="Rosa C.A."/>
            <person name="Scheuner C."/>
            <person name="Sibirny A.A."/>
            <person name="Slot J.C."/>
            <person name="Stielow J.B."/>
            <person name="Sun H."/>
            <person name="Kurtzman C.P."/>
            <person name="Blackwell M."/>
            <person name="Grigoriev I.V."/>
            <person name="Jeffries T.W."/>
        </authorList>
    </citation>
    <scope>NUCLEOTIDE SEQUENCE [LARGE SCALE GENOMIC DNA]</scope>
    <source>
        <strain evidence="3">NRRL Y-17324</strain>
    </source>
</reference>
<dbReference type="Proteomes" id="UP000094285">
    <property type="component" value="Unassembled WGS sequence"/>
</dbReference>
<sequence>MFRYRLSKFKASVRGNKKGEGPFVAVIENPLFVDNLNIDNLREFPEDQSTDGGMHDDPLDNGGSRRRLSLTRIKQAIKRKSTNTKARSLRRLKAIFSNTSGRDPEYKLRDSSTLSSQFSYQSGADSNRTSVASVYSSGTIPNSIEYYKTPVYLPVTLENIQNDDNASVWSIDSASENSQIDEASEFASIRAIKSIPERIDSSGSAEVCSFDPEPEIIDVNETSECASNSAMEAILERIGSSGSAEVCTCGSEPDIIHVEEASDRASNSAVKPISERINSSEVAEVCSSTPESDIIHADETSECASTLDVKTILERIGCIGTSECALEPIPEFETDLKSKLEELLKKQWDNQEELDHLMLAVGPDHPSYHLVNSHRLEIELQICAIICKLNPDQAMPANLHEEDQPMVPVDEPPQTEAQNSLDNIHKEDQIMDQFETDRPIDGQDLLDYIHKEDPGTIQNEPELPSENGPHPFVPKVSHKKHEPRLNREIKGFMHQKGIGKGIEMRIKTLEASC</sequence>
<accession>A0A1E4SB53</accession>
<proteinExistence type="predicted"/>
<protein>
    <submittedName>
        <fullName evidence="2">Uncharacterized protein</fullName>
    </submittedName>
</protein>
<feature type="region of interest" description="Disordered" evidence="1">
    <location>
        <begin position="454"/>
        <end position="481"/>
    </location>
</feature>
<name>A0A1E4SB53_9ASCO</name>
<evidence type="ECO:0000313" key="3">
    <source>
        <dbReference type="Proteomes" id="UP000094285"/>
    </source>
</evidence>